<protein>
    <submittedName>
        <fullName evidence="1">Uncharacterized protein</fullName>
    </submittedName>
</protein>
<name>A0A1X1ZX59_9MYCO</name>
<gene>
    <name evidence="1" type="ORF">AWC19_26325</name>
</gene>
<proteinExistence type="predicted"/>
<accession>A0A1X1ZX59</accession>
<sequence>MDRTEAPLERFLVEWYGPRAHARCISETAGRLIDGATSVAAGGTQIRLLMALAVPADDYAFGGWPAAFDC</sequence>
<dbReference type="OrthoDB" id="4731035at2"/>
<dbReference type="EMBL" id="LQPJ01000052">
    <property type="protein sequence ID" value="ORW28914.1"/>
    <property type="molecule type" value="Genomic_DNA"/>
</dbReference>
<evidence type="ECO:0000313" key="2">
    <source>
        <dbReference type="Proteomes" id="UP000193529"/>
    </source>
</evidence>
<organism evidence="1 2">
    <name type="scientific">Mycobacterium palustre</name>
    <dbReference type="NCBI Taxonomy" id="153971"/>
    <lineage>
        <taxon>Bacteria</taxon>
        <taxon>Bacillati</taxon>
        <taxon>Actinomycetota</taxon>
        <taxon>Actinomycetes</taxon>
        <taxon>Mycobacteriales</taxon>
        <taxon>Mycobacteriaceae</taxon>
        <taxon>Mycobacterium</taxon>
        <taxon>Mycobacterium simiae complex</taxon>
    </lineage>
</organism>
<dbReference type="STRING" id="153971.AWC19_26325"/>
<reference evidence="1 2" key="1">
    <citation type="submission" date="2016-01" db="EMBL/GenBank/DDBJ databases">
        <title>The new phylogeny of the genus Mycobacterium.</title>
        <authorList>
            <person name="Tarcisio F."/>
            <person name="Conor M."/>
            <person name="Antonella G."/>
            <person name="Elisabetta G."/>
            <person name="Giulia F.S."/>
            <person name="Sara T."/>
            <person name="Anna F."/>
            <person name="Clotilde B."/>
            <person name="Roberto B."/>
            <person name="Veronica D.S."/>
            <person name="Fabio R."/>
            <person name="Monica P."/>
            <person name="Olivier J."/>
            <person name="Enrico T."/>
            <person name="Nicola S."/>
        </authorList>
    </citation>
    <scope>NUCLEOTIDE SEQUENCE [LARGE SCALE GENOMIC DNA]</scope>
    <source>
        <strain evidence="1 2">DSM 44572</strain>
    </source>
</reference>
<keyword evidence="2" id="KW-1185">Reference proteome</keyword>
<comment type="caution">
    <text evidence="1">The sequence shown here is derived from an EMBL/GenBank/DDBJ whole genome shotgun (WGS) entry which is preliminary data.</text>
</comment>
<dbReference type="RefSeq" id="WP_085076788.1">
    <property type="nucleotide sequence ID" value="NZ_JACKRZ010000197.1"/>
</dbReference>
<dbReference type="Proteomes" id="UP000193529">
    <property type="component" value="Unassembled WGS sequence"/>
</dbReference>
<dbReference type="AlphaFoldDB" id="A0A1X1ZX59"/>
<evidence type="ECO:0000313" key="1">
    <source>
        <dbReference type="EMBL" id="ORW28914.1"/>
    </source>
</evidence>